<organism evidence="4">
    <name type="scientific">candidate division WOR-3 bacterium</name>
    <dbReference type="NCBI Taxonomy" id="2052148"/>
    <lineage>
        <taxon>Bacteria</taxon>
        <taxon>Bacteria division WOR-3</taxon>
    </lineage>
</organism>
<dbReference type="InterPro" id="IPR051398">
    <property type="entry name" value="Polysacch_Deacetylase"/>
</dbReference>
<dbReference type="GO" id="GO:0016810">
    <property type="term" value="F:hydrolase activity, acting on carbon-nitrogen (but not peptide) bonds"/>
    <property type="evidence" value="ECO:0007669"/>
    <property type="project" value="InterPro"/>
</dbReference>
<name>A0A7V3NVC5_UNCW3</name>
<dbReference type="GO" id="GO:0005576">
    <property type="term" value="C:extracellular region"/>
    <property type="evidence" value="ECO:0007669"/>
    <property type="project" value="UniProtKB-SubCell"/>
</dbReference>
<reference evidence="4" key="1">
    <citation type="journal article" date="2020" name="mSystems">
        <title>Genome- and Community-Level Interaction Insights into Carbon Utilization and Element Cycling Functions of Hydrothermarchaeota in Hydrothermal Sediment.</title>
        <authorList>
            <person name="Zhou Z."/>
            <person name="Liu Y."/>
            <person name="Xu W."/>
            <person name="Pan J."/>
            <person name="Luo Z.H."/>
            <person name="Li M."/>
        </authorList>
    </citation>
    <scope>NUCLEOTIDE SEQUENCE [LARGE SCALE GENOMIC DNA]</scope>
    <source>
        <strain evidence="4">SpSt-754</strain>
    </source>
</reference>
<dbReference type="Gene3D" id="3.20.20.370">
    <property type="entry name" value="Glycoside hydrolase/deacetylase"/>
    <property type="match status" value="1"/>
</dbReference>
<comment type="subcellular location">
    <subcellularLocation>
        <location evidence="1">Secreted</location>
    </subcellularLocation>
</comment>
<evidence type="ECO:0000256" key="1">
    <source>
        <dbReference type="ARBA" id="ARBA00004613"/>
    </source>
</evidence>
<evidence type="ECO:0000313" key="4">
    <source>
        <dbReference type="EMBL" id="HGB36071.1"/>
    </source>
</evidence>
<dbReference type="InterPro" id="IPR011330">
    <property type="entry name" value="Glyco_hydro/deAcase_b/a-brl"/>
</dbReference>
<dbReference type="PANTHER" id="PTHR34216:SF3">
    <property type="entry name" value="POLY-BETA-1,6-N-ACETYL-D-GLUCOSAMINE N-DEACETYLASE"/>
    <property type="match status" value="1"/>
</dbReference>
<evidence type="ECO:0000259" key="3">
    <source>
        <dbReference type="PROSITE" id="PS51677"/>
    </source>
</evidence>
<dbReference type="AlphaFoldDB" id="A0A7V3NVC5"/>
<dbReference type="EMBL" id="DTGD01000152">
    <property type="protein sequence ID" value="HGB36071.1"/>
    <property type="molecule type" value="Genomic_DNA"/>
</dbReference>
<accession>A0A7V3NVC5</accession>
<dbReference type="CDD" id="cd10918">
    <property type="entry name" value="CE4_NodB_like_5s_6s"/>
    <property type="match status" value="1"/>
</dbReference>
<dbReference type="Pfam" id="PF01522">
    <property type="entry name" value="Polysacc_deac_1"/>
    <property type="match status" value="1"/>
</dbReference>
<dbReference type="SUPFAM" id="SSF88713">
    <property type="entry name" value="Glycoside hydrolase/deacetylase"/>
    <property type="match status" value="1"/>
</dbReference>
<evidence type="ECO:0000256" key="2">
    <source>
        <dbReference type="ARBA" id="ARBA00022729"/>
    </source>
</evidence>
<dbReference type="GO" id="GO:0005975">
    <property type="term" value="P:carbohydrate metabolic process"/>
    <property type="evidence" value="ECO:0007669"/>
    <property type="project" value="InterPro"/>
</dbReference>
<proteinExistence type="predicted"/>
<dbReference type="PROSITE" id="PS51677">
    <property type="entry name" value="NODB"/>
    <property type="match status" value="1"/>
</dbReference>
<comment type="caution">
    <text evidence="4">The sequence shown here is derived from an EMBL/GenBank/DDBJ whole genome shotgun (WGS) entry which is preliminary data.</text>
</comment>
<sequence length="256" mass="29685">MLLLLQYHHISPNIAFNPGTVHKRIFENHVKLLKSYGFSNLNLEKGFDKSNLKRQVLFTFDDGYKSVFDYAHPILSNYGFTGTVFIVTKYIGQKGDWEVPLLSSLPHLSQHEIKTLYKSGWIIGSHSHTHNDLTTLSTTRLKEEIRASIGTLEDILGDKVYTFSYPFGKYNQRVKETLMEYGIKFAFKSSGKLKYPLDPLEIPRRSIYLIDLDLSYKIDTFYSFFEYPKELISNKLAYLSPIFLKLLKSFKGNPRD</sequence>
<protein>
    <submittedName>
        <fullName evidence="4">Polysaccharide deacetylase family protein</fullName>
    </submittedName>
</protein>
<dbReference type="InterPro" id="IPR002509">
    <property type="entry name" value="NODB_dom"/>
</dbReference>
<dbReference type="PANTHER" id="PTHR34216">
    <property type="match status" value="1"/>
</dbReference>
<gene>
    <name evidence="4" type="ORF">ENV38_04125</name>
</gene>
<keyword evidence="2" id="KW-0732">Signal</keyword>
<feature type="domain" description="NodB homology" evidence="3">
    <location>
        <begin position="54"/>
        <end position="256"/>
    </location>
</feature>